<dbReference type="InterPro" id="IPR027417">
    <property type="entry name" value="P-loop_NTPase"/>
</dbReference>
<evidence type="ECO:0000313" key="7">
    <source>
        <dbReference type="EMBL" id="TSJ78494.1"/>
    </source>
</evidence>
<organism evidence="7 8">
    <name type="scientific">Rariglobus hedericola</name>
    <dbReference type="NCBI Taxonomy" id="2597822"/>
    <lineage>
        <taxon>Bacteria</taxon>
        <taxon>Pseudomonadati</taxon>
        <taxon>Verrucomicrobiota</taxon>
        <taxon>Opitutia</taxon>
        <taxon>Opitutales</taxon>
        <taxon>Opitutaceae</taxon>
        <taxon>Rariglobus</taxon>
    </lineage>
</organism>
<comment type="caution">
    <text evidence="7">The sequence shown here is derived from an EMBL/GenBank/DDBJ whole genome shotgun (WGS) entry which is preliminary data.</text>
</comment>
<evidence type="ECO:0000259" key="6">
    <source>
        <dbReference type="PROSITE" id="PS51194"/>
    </source>
</evidence>
<dbReference type="GO" id="GO:0016787">
    <property type="term" value="F:hydrolase activity"/>
    <property type="evidence" value="ECO:0007669"/>
    <property type="project" value="UniProtKB-KW"/>
</dbReference>
<dbReference type="SMART" id="SM00487">
    <property type="entry name" value="DEXDc"/>
    <property type="match status" value="1"/>
</dbReference>
<proteinExistence type="predicted"/>
<keyword evidence="8" id="KW-1185">Reference proteome</keyword>
<gene>
    <name evidence="7" type="ORF">FPL22_04115</name>
</gene>
<dbReference type="Gene3D" id="3.40.50.300">
    <property type="entry name" value="P-loop containing nucleotide triphosphate hydrolases"/>
    <property type="match status" value="2"/>
</dbReference>
<dbReference type="SMART" id="SM00490">
    <property type="entry name" value="HELICc"/>
    <property type="match status" value="1"/>
</dbReference>
<dbReference type="Pfam" id="PF00270">
    <property type="entry name" value="DEAD"/>
    <property type="match status" value="1"/>
</dbReference>
<keyword evidence="3 7" id="KW-0347">Helicase</keyword>
<sequence length="999" mass="109459">MSPALLTWIGDADALRHMDRFAVREIPLALAYQHARKDDLYVALVGELFDGMRNGSSQADWGRLGNALAHYAAVDRAAELRTAGISQAEATLFSAAAFYFGGFSASAYVTIKSLTHPLVGDGERACYDLLAKPKEIGSPLIRDLQSALIRGDLARIAEIEAQVSDSARKALAVGPDEWIPLRLLQSLLNKFSVTNLRAILPDGSWPFWTPLVSSLVARGSWDFFPSQIAAIQRGLLLESETFSLQMPTGAGKTALCETLLFYHLSAHPETAAVLLVPYRSLASELRGSLVRHLNGMGISARCAYGGTVPSGDEVRAFDKTRALIATPETLSGILSANTDFAKRITLVICDEGHLLDAASRGVGLELLLARMKIRETGVQRYVFVSAIVPNIDEINAWLGGTQDSLVKSDYRPAIAEFSVLRVVGQRAGAPLDLEMHPHEAAPIRYRIERFLRREDFHWVNPDTGRTNTYGFSSVKTRAVAAARKALPMGAAVVFAANKRGNQGAMGLAEELLSQIEKVLPLPNPIQFADVNTVNFAADYLETEYGADWVGTRALKTGAVLHHGDIPQETREVLETLLRTGKISFAICTSTLAEGVNLPIRTLVLYSVQRMGADGTREDLLTRDIKNLVGRAGRAGSTTKGLVICANEDQWPLVAAVAQQAEGERVIGALLKLINQVRTRLVARNVVPTNALLERSPLVYSLIDGIDSTLVELAAVEIGEPELIRLATALADQTFASRQASEASKQLLRDVFTLRAQRIFAMKANGRLEWIRETGTRARMVDVVETGLLPMRATWSDVVDPTDQSLVDPILQWTWTQKELQHSLRDAYRVGDDVDLNSLREEFFTTVKLWLSGANFLQIASGANRSVDEILGIHSQVFTFSLQTIIEQAIALLEKALQSQGQEISRMARQFPEHLRFGVPSVAGCTLAAGGVTHRRAFVEIGNVLIPGNFKMDDKAHVFDVAQRSLEAHREEWRTHLGGLVFQRTMQDLSSVTGRRPTGE</sequence>
<dbReference type="PROSITE" id="PS51194">
    <property type="entry name" value="HELICASE_CTER"/>
    <property type="match status" value="1"/>
</dbReference>
<dbReference type="InterPro" id="IPR001650">
    <property type="entry name" value="Helicase_C-like"/>
</dbReference>
<dbReference type="SUPFAM" id="SSF52540">
    <property type="entry name" value="P-loop containing nucleoside triphosphate hydrolases"/>
    <property type="match status" value="1"/>
</dbReference>
<dbReference type="Pfam" id="PF00271">
    <property type="entry name" value="Helicase_C"/>
    <property type="match status" value="1"/>
</dbReference>
<keyword evidence="2" id="KW-0378">Hydrolase</keyword>
<feature type="domain" description="Helicase ATP-binding" evidence="5">
    <location>
        <begin position="233"/>
        <end position="406"/>
    </location>
</feature>
<keyword evidence="4" id="KW-0067">ATP-binding</keyword>
<dbReference type="RefSeq" id="WP_144228835.1">
    <property type="nucleotide sequence ID" value="NZ_CBCRVV010000024.1"/>
</dbReference>
<dbReference type="GO" id="GO:0004386">
    <property type="term" value="F:helicase activity"/>
    <property type="evidence" value="ECO:0007669"/>
    <property type="project" value="UniProtKB-KW"/>
</dbReference>
<dbReference type="GO" id="GO:0005524">
    <property type="term" value="F:ATP binding"/>
    <property type="evidence" value="ECO:0007669"/>
    <property type="project" value="UniProtKB-KW"/>
</dbReference>
<name>A0A556QPC3_9BACT</name>
<dbReference type="AlphaFoldDB" id="A0A556QPC3"/>
<evidence type="ECO:0000256" key="2">
    <source>
        <dbReference type="ARBA" id="ARBA00022801"/>
    </source>
</evidence>
<evidence type="ECO:0000256" key="1">
    <source>
        <dbReference type="ARBA" id="ARBA00022741"/>
    </source>
</evidence>
<dbReference type="InterPro" id="IPR011545">
    <property type="entry name" value="DEAD/DEAH_box_helicase_dom"/>
</dbReference>
<dbReference type="EMBL" id="VMBG01000001">
    <property type="protein sequence ID" value="TSJ78494.1"/>
    <property type="molecule type" value="Genomic_DNA"/>
</dbReference>
<dbReference type="OrthoDB" id="123327at2"/>
<feature type="domain" description="Helicase C-terminal" evidence="6">
    <location>
        <begin position="507"/>
        <end position="673"/>
    </location>
</feature>
<dbReference type="InterPro" id="IPR014001">
    <property type="entry name" value="Helicase_ATP-bd"/>
</dbReference>
<evidence type="ECO:0000313" key="8">
    <source>
        <dbReference type="Proteomes" id="UP000315648"/>
    </source>
</evidence>
<dbReference type="PROSITE" id="PS51192">
    <property type="entry name" value="HELICASE_ATP_BIND_1"/>
    <property type="match status" value="1"/>
</dbReference>
<protein>
    <submittedName>
        <fullName evidence="7">DEAD/DEAH box helicase</fullName>
    </submittedName>
</protein>
<reference evidence="7 8" key="1">
    <citation type="submission" date="2019-07" db="EMBL/GenBank/DDBJ databases">
        <title>Description of 53C-WASEF.</title>
        <authorList>
            <person name="Pitt A."/>
            <person name="Hahn M.W."/>
        </authorList>
    </citation>
    <scope>NUCLEOTIDE SEQUENCE [LARGE SCALE GENOMIC DNA]</scope>
    <source>
        <strain evidence="7 8">53C-WASEF</strain>
    </source>
</reference>
<evidence type="ECO:0000259" key="5">
    <source>
        <dbReference type="PROSITE" id="PS51192"/>
    </source>
</evidence>
<dbReference type="InterPro" id="IPR050474">
    <property type="entry name" value="Hel308_SKI2-like"/>
</dbReference>
<dbReference type="Proteomes" id="UP000315648">
    <property type="component" value="Unassembled WGS sequence"/>
</dbReference>
<keyword evidence="1" id="KW-0547">Nucleotide-binding</keyword>
<accession>A0A556QPC3</accession>
<dbReference type="PANTHER" id="PTHR47961:SF6">
    <property type="entry name" value="DNA-DIRECTED DNA POLYMERASE"/>
    <property type="match status" value="1"/>
</dbReference>
<dbReference type="GO" id="GO:0003676">
    <property type="term" value="F:nucleic acid binding"/>
    <property type="evidence" value="ECO:0007669"/>
    <property type="project" value="InterPro"/>
</dbReference>
<evidence type="ECO:0000256" key="4">
    <source>
        <dbReference type="ARBA" id="ARBA00022840"/>
    </source>
</evidence>
<evidence type="ECO:0000256" key="3">
    <source>
        <dbReference type="ARBA" id="ARBA00022806"/>
    </source>
</evidence>
<dbReference type="PANTHER" id="PTHR47961">
    <property type="entry name" value="DNA POLYMERASE THETA, PUTATIVE (AFU_ORTHOLOGUE AFUA_1G05260)-RELATED"/>
    <property type="match status" value="1"/>
</dbReference>